<dbReference type="EMBL" id="RBCJ01000006">
    <property type="protein sequence ID" value="RKN76729.1"/>
    <property type="molecule type" value="Genomic_DNA"/>
</dbReference>
<accession>A0A3B0BXE3</accession>
<evidence type="ECO:0000313" key="2">
    <source>
        <dbReference type="EMBL" id="RKN76729.1"/>
    </source>
</evidence>
<evidence type="ECO:0000313" key="3">
    <source>
        <dbReference type="Proteomes" id="UP000276603"/>
    </source>
</evidence>
<feature type="non-terminal residue" evidence="2">
    <location>
        <position position="1"/>
    </location>
</feature>
<proteinExistence type="predicted"/>
<sequence length="92" mass="10548">PASADGTARKGGRVGSRLPQGPPPHNSGGGLFLYLFLSEDGIFREYFIHKFSYDLYINFYRIKRYPYVFPLVFLWKNKSGLQRILFCILAAI</sequence>
<evidence type="ECO:0000256" key="1">
    <source>
        <dbReference type="SAM" id="MobiDB-lite"/>
    </source>
</evidence>
<keyword evidence="3" id="KW-1185">Reference proteome</keyword>
<organism evidence="2 3">
    <name type="scientific">Ulvibacterium marinum</name>
    <dbReference type="NCBI Taxonomy" id="2419782"/>
    <lineage>
        <taxon>Bacteria</taxon>
        <taxon>Pseudomonadati</taxon>
        <taxon>Bacteroidota</taxon>
        <taxon>Flavobacteriia</taxon>
        <taxon>Flavobacteriales</taxon>
        <taxon>Flavobacteriaceae</taxon>
        <taxon>Ulvibacterium</taxon>
    </lineage>
</organism>
<reference evidence="2 3" key="1">
    <citation type="submission" date="2018-10" db="EMBL/GenBank/DDBJ databases">
        <title>Ulvibacterium marinum gen. nov., sp. nov., a novel marine bacterium of the family Flavobacteriaceae, isolated from a culture of the green alga Ulva prolifera.</title>
        <authorList>
            <person name="Zhang Z."/>
        </authorList>
    </citation>
    <scope>NUCLEOTIDE SEQUENCE [LARGE SCALE GENOMIC DNA]</scope>
    <source>
        <strain evidence="2 3">CCMM003</strain>
    </source>
</reference>
<name>A0A3B0BXE3_9FLAO</name>
<dbReference type="AlphaFoldDB" id="A0A3B0BXE3"/>
<gene>
    <name evidence="2" type="ORF">D7Z94_23340</name>
</gene>
<comment type="caution">
    <text evidence="2">The sequence shown here is derived from an EMBL/GenBank/DDBJ whole genome shotgun (WGS) entry which is preliminary data.</text>
</comment>
<feature type="region of interest" description="Disordered" evidence="1">
    <location>
        <begin position="1"/>
        <end position="27"/>
    </location>
</feature>
<dbReference type="Proteomes" id="UP000276603">
    <property type="component" value="Unassembled WGS sequence"/>
</dbReference>
<protein>
    <submittedName>
        <fullName evidence="2">Uncharacterized protein</fullName>
    </submittedName>
</protein>